<keyword evidence="1" id="KW-1133">Transmembrane helix</keyword>
<dbReference type="AlphaFoldDB" id="A0A849I5G2"/>
<keyword evidence="1" id="KW-0812">Transmembrane</keyword>
<feature type="transmembrane region" description="Helical" evidence="1">
    <location>
        <begin position="59"/>
        <end position="76"/>
    </location>
</feature>
<dbReference type="RefSeq" id="WP_171216753.1">
    <property type="nucleotide sequence ID" value="NZ_JABEPP010000001.1"/>
</dbReference>
<sequence>MSIVLQEPRRAAPTSLDAVLASEPVQLILKLSFHLLLVSDLVFSSRLNRALLHPSSQQLTLAVLLACIALALVLAYLSGHLIIAGLSTLTITLLFFQIYLFSKVSGFGFLVTAGFQFLPVQTFIFFFIMARCGLLHHMLEWACRYFFLYSIAYLALSLAYSAGVLPAGLMAPVTLFQDERGLRLYHYGSATAVAYFYWLHRWRSEGLTAAAAAGIVLCAAAILISLSRVFILLTGFMTLLYLVRMPRPAISALSVLVFGTTSLVLLAGILDPSFNPFSALSADSSGTARAIEFEVAQDFLRESPLLGVGLAPTPYEVGFATGNYFFAASDLGLVGVWWDFGLLGMLLFVTGALIACSWNSLLGPRYAWPFFLSGCLIAAYGCISPTLFYPGGATVFALILGLWLYKQHLLAGRG</sequence>
<name>A0A849I5G2_9HYPH</name>
<feature type="transmembrane region" description="Helical" evidence="1">
    <location>
        <begin position="336"/>
        <end position="358"/>
    </location>
</feature>
<dbReference type="EMBL" id="JABEPP010000001">
    <property type="protein sequence ID" value="NNM71277.1"/>
    <property type="molecule type" value="Genomic_DNA"/>
</dbReference>
<feature type="transmembrane region" description="Helical" evidence="1">
    <location>
        <begin position="107"/>
        <end position="130"/>
    </location>
</feature>
<keyword evidence="3" id="KW-1185">Reference proteome</keyword>
<feature type="transmembrane region" description="Helical" evidence="1">
    <location>
        <begin position="387"/>
        <end position="405"/>
    </location>
</feature>
<protein>
    <recommendedName>
        <fullName evidence="4">O-antigen ligase like membrane protein</fullName>
    </recommendedName>
</protein>
<proteinExistence type="predicted"/>
<evidence type="ECO:0000313" key="2">
    <source>
        <dbReference type="EMBL" id="NNM71277.1"/>
    </source>
</evidence>
<accession>A0A849I5G2</accession>
<feature type="transmembrane region" description="Helical" evidence="1">
    <location>
        <begin position="82"/>
        <end position="100"/>
    </location>
</feature>
<feature type="transmembrane region" description="Helical" evidence="1">
    <location>
        <begin position="182"/>
        <end position="198"/>
    </location>
</feature>
<evidence type="ECO:0000313" key="3">
    <source>
        <dbReference type="Proteomes" id="UP000564885"/>
    </source>
</evidence>
<dbReference type="Proteomes" id="UP000564885">
    <property type="component" value="Unassembled WGS sequence"/>
</dbReference>
<evidence type="ECO:0000256" key="1">
    <source>
        <dbReference type="SAM" id="Phobius"/>
    </source>
</evidence>
<gene>
    <name evidence="2" type="ORF">HJG44_02565</name>
</gene>
<feature type="transmembrane region" description="Helical" evidence="1">
    <location>
        <begin position="150"/>
        <end position="170"/>
    </location>
</feature>
<feature type="transmembrane region" description="Helical" evidence="1">
    <location>
        <begin position="210"/>
        <end position="243"/>
    </location>
</feature>
<keyword evidence="1" id="KW-0472">Membrane</keyword>
<comment type="caution">
    <text evidence="2">The sequence shown here is derived from an EMBL/GenBank/DDBJ whole genome shotgun (WGS) entry which is preliminary data.</text>
</comment>
<evidence type="ECO:0008006" key="4">
    <source>
        <dbReference type="Google" id="ProtNLM"/>
    </source>
</evidence>
<organism evidence="2 3">
    <name type="scientific">Enterovirga aerilata</name>
    <dbReference type="NCBI Taxonomy" id="2730920"/>
    <lineage>
        <taxon>Bacteria</taxon>
        <taxon>Pseudomonadati</taxon>
        <taxon>Pseudomonadota</taxon>
        <taxon>Alphaproteobacteria</taxon>
        <taxon>Hyphomicrobiales</taxon>
        <taxon>Methylobacteriaceae</taxon>
        <taxon>Enterovirga</taxon>
    </lineage>
</organism>
<reference evidence="2 3" key="1">
    <citation type="submission" date="2020-04" db="EMBL/GenBank/DDBJ databases">
        <title>Enterovirga sp. isolate from soil.</title>
        <authorList>
            <person name="Chea S."/>
            <person name="Kim D.-U."/>
        </authorList>
    </citation>
    <scope>NUCLEOTIDE SEQUENCE [LARGE SCALE GENOMIC DNA]</scope>
    <source>
        <strain evidence="2 3">DB1703</strain>
    </source>
</reference>
<feature type="transmembrane region" description="Helical" evidence="1">
    <location>
        <begin position="250"/>
        <end position="270"/>
    </location>
</feature>